<feature type="compositionally biased region" description="Basic and acidic residues" evidence="1">
    <location>
        <begin position="180"/>
        <end position="199"/>
    </location>
</feature>
<proteinExistence type="predicted"/>
<gene>
    <name evidence="2" type="ORF">BST42_17825</name>
</gene>
<dbReference type="AlphaFoldDB" id="A0A1X0ISR9"/>
<dbReference type="RefSeq" id="WP_083120632.1">
    <property type="nucleotide sequence ID" value="NZ_JACKUO010000015.1"/>
</dbReference>
<dbReference type="Proteomes" id="UP000192534">
    <property type="component" value="Unassembled WGS sequence"/>
</dbReference>
<evidence type="ECO:0000313" key="3">
    <source>
        <dbReference type="Proteomes" id="UP000192534"/>
    </source>
</evidence>
<accession>A0A1X0ISR9</accession>
<dbReference type="EMBL" id="MVIH01000008">
    <property type="protein sequence ID" value="ORB51278.1"/>
    <property type="molecule type" value="Genomic_DNA"/>
</dbReference>
<keyword evidence="3" id="KW-1185">Reference proteome</keyword>
<evidence type="ECO:0000313" key="2">
    <source>
        <dbReference type="EMBL" id="ORB51278.1"/>
    </source>
</evidence>
<sequence length="206" mass="23475">MWILTVIATLTGVAGLTLSLRNYRHMKHAPVRDNQMKIRGNLRQTLLLTDYHHLEKALNQLESRLPSDRIKDELSSLREYLILRKDEFIAPTHEQISALVATIDTAISHYEAATGVPTDDSIFAPDGDKPARQQLKADLSLLRTQVRCIISGINEIDKNAFGIRRQIALFKELENVECRPESDSTRKGVQRRAVDENRPRMLNPLQ</sequence>
<reference evidence="2 3" key="1">
    <citation type="submission" date="2016-12" db="EMBL/GenBank/DDBJ databases">
        <title>The new phylogeny of genus Mycobacterium.</title>
        <authorList>
            <person name="Tortoli E."/>
            <person name="Trovato A."/>
            <person name="Cirillo D.M."/>
        </authorList>
    </citation>
    <scope>NUCLEOTIDE SEQUENCE [LARGE SCALE GENOMIC DNA]</scope>
    <source>
        <strain evidence="2 3">DSM 44223</strain>
    </source>
</reference>
<name>A0A1X0ISR9_MYCRH</name>
<feature type="region of interest" description="Disordered" evidence="1">
    <location>
        <begin position="180"/>
        <end position="206"/>
    </location>
</feature>
<dbReference type="OrthoDB" id="4762555at2"/>
<comment type="caution">
    <text evidence="2">The sequence shown here is derived from an EMBL/GenBank/DDBJ whole genome shotgun (WGS) entry which is preliminary data.</text>
</comment>
<organism evidence="2 3">
    <name type="scientific">Mycolicibacterium rhodesiae</name>
    <name type="common">Mycobacterium rhodesiae</name>
    <dbReference type="NCBI Taxonomy" id="36814"/>
    <lineage>
        <taxon>Bacteria</taxon>
        <taxon>Bacillati</taxon>
        <taxon>Actinomycetota</taxon>
        <taxon>Actinomycetes</taxon>
        <taxon>Mycobacteriales</taxon>
        <taxon>Mycobacteriaceae</taxon>
        <taxon>Mycolicibacterium</taxon>
    </lineage>
</organism>
<protein>
    <submittedName>
        <fullName evidence="2">Uncharacterized protein</fullName>
    </submittedName>
</protein>
<evidence type="ECO:0000256" key="1">
    <source>
        <dbReference type="SAM" id="MobiDB-lite"/>
    </source>
</evidence>